<evidence type="ECO:0000256" key="2">
    <source>
        <dbReference type="ARBA" id="ARBA00022448"/>
    </source>
</evidence>
<dbReference type="Proteomes" id="UP000185696">
    <property type="component" value="Unassembled WGS sequence"/>
</dbReference>
<feature type="transmembrane region" description="Helical" evidence="8">
    <location>
        <begin position="58"/>
        <end position="78"/>
    </location>
</feature>
<evidence type="ECO:0000313" key="9">
    <source>
        <dbReference type="EMBL" id="OLF14297.1"/>
    </source>
</evidence>
<dbReference type="GO" id="GO:0005886">
    <property type="term" value="C:plasma membrane"/>
    <property type="evidence" value="ECO:0007669"/>
    <property type="project" value="UniProtKB-SubCell"/>
</dbReference>
<evidence type="ECO:0000313" key="10">
    <source>
        <dbReference type="Proteomes" id="UP000185696"/>
    </source>
</evidence>
<comment type="subcellular location">
    <subcellularLocation>
        <location evidence="1 7">Cell membrane</location>
        <topology evidence="1 7">Multi-pass membrane protein</topology>
    </subcellularLocation>
</comment>
<evidence type="ECO:0000256" key="8">
    <source>
        <dbReference type="SAM" id="Phobius"/>
    </source>
</evidence>
<evidence type="ECO:0000256" key="7">
    <source>
        <dbReference type="RuleBase" id="RU003942"/>
    </source>
</evidence>
<dbReference type="InterPro" id="IPR037185">
    <property type="entry name" value="EmrE-like"/>
</dbReference>
<gene>
    <name evidence="9" type="ORF">BLA60_03945</name>
</gene>
<proteinExistence type="inferred from homology"/>
<evidence type="ECO:0000256" key="3">
    <source>
        <dbReference type="ARBA" id="ARBA00022475"/>
    </source>
</evidence>
<organism evidence="9 10">
    <name type="scientific">Actinophytocola xinjiangensis</name>
    <dbReference type="NCBI Taxonomy" id="485602"/>
    <lineage>
        <taxon>Bacteria</taxon>
        <taxon>Bacillati</taxon>
        <taxon>Actinomycetota</taxon>
        <taxon>Actinomycetes</taxon>
        <taxon>Pseudonocardiales</taxon>
        <taxon>Pseudonocardiaceae</taxon>
    </lineage>
</organism>
<name>A0A7Z0WT49_9PSEU</name>
<evidence type="ECO:0000256" key="5">
    <source>
        <dbReference type="ARBA" id="ARBA00022989"/>
    </source>
</evidence>
<dbReference type="InterPro" id="IPR045324">
    <property type="entry name" value="Small_multidrug_res"/>
</dbReference>
<evidence type="ECO:0000256" key="6">
    <source>
        <dbReference type="ARBA" id="ARBA00023136"/>
    </source>
</evidence>
<keyword evidence="3" id="KW-1003">Cell membrane</keyword>
<dbReference type="RefSeq" id="WP_075131244.1">
    <property type="nucleotide sequence ID" value="NZ_MSIF01000001.1"/>
</dbReference>
<accession>A0A7Z0WT49</accession>
<dbReference type="OrthoDB" id="3175079at2"/>
<evidence type="ECO:0000256" key="1">
    <source>
        <dbReference type="ARBA" id="ARBA00004651"/>
    </source>
</evidence>
<dbReference type="GO" id="GO:0022857">
    <property type="term" value="F:transmembrane transporter activity"/>
    <property type="evidence" value="ECO:0007669"/>
    <property type="project" value="InterPro"/>
</dbReference>
<keyword evidence="10" id="KW-1185">Reference proteome</keyword>
<keyword evidence="4 7" id="KW-0812">Transmembrane</keyword>
<reference evidence="9 10" key="1">
    <citation type="submission" date="2016-12" db="EMBL/GenBank/DDBJ databases">
        <title>The draft genome sequence of Actinophytocola xinjiangensis.</title>
        <authorList>
            <person name="Wang W."/>
            <person name="Yuan L."/>
        </authorList>
    </citation>
    <scope>NUCLEOTIDE SEQUENCE [LARGE SCALE GENOMIC DNA]</scope>
    <source>
        <strain evidence="9 10">CGMCC 4.4663</strain>
    </source>
</reference>
<comment type="caution">
    <text evidence="9">The sequence shown here is derived from an EMBL/GenBank/DDBJ whole genome shotgun (WGS) entry which is preliminary data.</text>
</comment>
<keyword evidence="5 8" id="KW-1133">Transmembrane helix</keyword>
<evidence type="ECO:0000256" key="4">
    <source>
        <dbReference type="ARBA" id="ARBA00022692"/>
    </source>
</evidence>
<dbReference type="SUPFAM" id="SSF103481">
    <property type="entry name" value="Multidrug resistance efflux transporter EmrE"/>
    <property type="match status" value="1"/>
</dbReference>
<dbReference type="PANTHER" id="PTHR30561:SF0">
    <property type="entry name" value="GUANIDINIUM EXPORTER"/>
    <property type="match status" value="1"/>
</dbReference>
<protein>
    <submittedName>
        <fullName evidence="9">QacE family quaternary ammonium compound efflux SMR transporter</fullName>
    </submittedName>
</protein>
<keyword evidence="6 8" id="KW-0472">Membrane</keyword>
<dbReference type="FunFam" id="1.10.3730.20:FF:000001">
    <property type="entry name" value="Quaternary ammonium compound resistance transporter SugE"/>
    <property type="match status" value="1"/>
</dbReference>
<dbReference type="Gene3D" id="1.10.3730.20">
    <property type="match status" value="1"/>
</dbReference>
<dbReference type="PANTHER" id="PTHR30561">
    <property type="entry name" value="SMR FAMILY PROTON-DEPENDENT DRUG EFFLUX TRANSPORTER SUGE"/>
    <property type="match status" value="1"/>
</dbReference>
<feature type="transmembrane region" description="Helical" evidence="8">
    <location>
        <begin position="33"/>
        <end position="51"/>
    </location>
</feature>
<sequence length="103" mass="10549">MAWSLLIGAGLLEVVWALALERSAGFTRLWPSLIGITSAAASFTMLALALTRLPLGTAYTVWVGLGAVGVVLVGIVLLGESASATRLLCLGLIVTGVIGLKLT</sequence>
<dbReference type="AlphaFoldDB" id="A0A7Z0WT49"/>
<comment type="similarity">
    <text evidence="7">Belongs to the drug/metabolite transporter (DMT) superfamily. Small multidrug resistance (SMR) (TC 2.A.7.1) family.</text>
</comment>
<dbReference type="InterPro" id="IPR000390">
    <property type="entry name" value="Small_drug/metabolite_transptr"/>
</dbReference>
<feature type="transmembrane region" description="Helical" evidence="8">
    <location>
        <begin position="84"/>
        <end position="102"/>
    </location>
</feature>
<dbReference type="EMBL" id="MSIF01000001">
    <property type="protein sequence ID" value="OLF14297.1"/>
    <property type="molecule type" value="Genomic_DNA"/>
</dbReference>
<dbReference type="Pfam" id="PF00893">
    <property type="entry name" value="Multi_Drug_Res"/>
    <property type="match status" value="1"/>
</dbReference>
<keyword evidence="2" id="KW-0813">Transport</keyword>